<evidence type="ECO:0000313" key="6">
    <source>
        <dbReference type="Proteomes" id="UP001497383"/>
    </source>
</evidence>
<evidence type="ECO:0000313" key="5">
    <source>
        <dbReference type="EMBL" id="CAK9438605.1"/>
    </source>
</evidence>
<dbReference type="InterPro" id="IPR031658">
    <property type="entry name" value="Cyclin_C_2"/>
</dbReference>
<dbReference type="PANTHER" id="PTHR10026">
    <property type="entry name" value="CYCLIN"/>
    <property type="match status" value="1"/>
</dbReference>
<feature type="domain" description="Cyclin-like" evidence="4">
    <location>
        <begin position="103"/>
        <end position="185"/>
    </location>
</feature>
<dbReference type="RefSeq" id="XP_066829767.1">
    <property type="nucleotide sequence ID" value="XM_066972871.1"/>
</dbReference>
<dbReference type="SMART" id="SM00385">
    <property type="entry name" value="CYCLIN"/>
    <property type="match status" value="1"/>
</dbReference>
<dbReference type="SUPFAM" id="SSF47954">
    <property type="entry name" value="Cyclin-like"/>
    <property type="match status" value="2"/>
</dbReference>
<sequence>MAESTPESEEPSKKKQRVTGDDLYRRSTQFEVWSYTPDQLLQTKHRANAKGRQLAQLRFQRQYTLAKQEHQELFASNQDQLNESIVSLLTPEEESTYLDFYIQNITTTCSFFHMPTQVKLTAASFFKKFYLVNSVMEYHPKNILYTCIFLAAKSENYFISIDSFVKALKGVTNADILGLEFILLQSLKFTLLVHHPVRPLYGFFLDFQAELLHPDPVMYDVSVDTIGGVYNRAKEWINKYYMFSDVAFLFAPPHIALAAMYDVDRRITDRYLKRKFLRDEKREDEAVAEAKEATGDDSKEKHEETKDAKEPTEPNEAKETNGEAKKPSSSSPPHQPTGREQYENLVRSIRKCIKLAKDMPVTDRERSKEIDRMCYFALNPKKLIDKRIKKLTADKVE</sequence>
<evidence type="ECO:0000256" key="2">
    <source>
        <dbReference type="RuleBase" id="RU000383"/>
    </source>
</evidence>
<dbReference type="InterPro" id="IPR006671">
    <property type="entry name" value="Cyclin_N"/>
</dbReference>
<organism evidence="5 6">
    <name type="scientific">Lodderomyces beijingensis</name>
    <dbReference type="NCBI Taxonomy" id="1775926"/>
    <lineage>
        <taxon>Eukaryota</taxon>
        <taxon>Fungi</taxon>
        <taxon>Dikarya</taxon>
        <taxon>Ascomycota</taxon>
        <taxon>Saccharomycotina</taxon>
        <taxon>Pichiomycetes</taxon>
        <taxon>Debaryomycetaceae</taxon>
        <taxon>Candida/Lodderomyces clade</taxon>
        <taxon>Lodderomyces</taxon>
    </lineage>
</organism>
<dbReference type="CDD" id="cd20524">
    <property type="entry name" value="CYCLIN_CCNH_rpt1"/>
    <property type="match status" value="1"/>
</dbReference>
<dbReference type="InterPro" id="IPR036915">
    <property type="entry name" value="Cyclin-like_sf"/>
</dbReference>
<dbReference type="InterPro" id="IPR043198">
    <property type="entry name" value="Cyclin/Ssn8"/>
</dbReference>
<reference evidence="5 6" key="1">
    <citation type="submission" date="2024-03" db="EMBL/GenBank/DDBJ databases">
        <authorList>
            <person name="Brejova B."/>
        </authorList>
    </citation>
    <scope>NUCLEOTIDE SEQUENCE [LARGE SCALE GENOMIC DNA]</scope>
    <source>
        <strain evidence="5 6">CBS 14171</strain>
    </source>
</reference>
<dbReference type="InterPro" id="IPR013763">
    <property type="entry name" value="Cyclin-like_dom"/>
</dbReference>
<evidence type="ECO:0000259" key="4">
    <source>
        <dbReference type="SMART" id="SM00385"/>
    </source>
</evidence>
<feature type="compositionally biased region" description="Basic and acidic residues" evidence="3">
    <location>
        <begin position="283"/>
        <end position="326"/>
    </location>
</feature>
<dbReference type="Pfam" id="PF16899">
    <property type="entry name" value="Cyclin_C_2"/>
    <property type="match status" value="1"/>
</dbReference>
<dbReference type="CDD" id="cd20525">
    <property type="entry name" value="CYCLIN_CCNH_rpt2"/>
    <property type="match status" value="1"/>
</dbReference>
<dbReference type="Proteomes" id="UP001497383">
    <property type="component" value="Chromosome 3"/>
</dbReference>
<gene>
    <name evidence="5" type="ORF">LODBEIA_P28290</name>
</gene>
<dbReference type="Gene3D" id="1.10.472.10">
    <property type="entry name" value="Cyclin-like"/>
    <property type="match status" value="2"/>
</dbReference>
<keyword evidence="6" id="KW-1185">Reference proteome</keyword>
<proteinExistence type="inferred from homology"/>
<keyword evidence="1 2" id="KW-0195">Cyclin</keyword>
<comment type="similarity">
    <text evidence="2">Belongs to the cyclin family.</text>
</comment>
<evidence type="ECO:0000256" key="1">
    <source>
        <dbReference type="ARBA" id="ARBA00023127"/>
    </source>
</evidence>
<feature type="region of interest" description="Disordered" evidence="3">
    <location>
        <begin position="1"/>
        <end position="20"/>
    </location>
</feature>
<dbReference type="GeneID" id="92208025"/>
<evidence type="ECO:0000256" key="3">
    <source>
        <dbReference type="SAM" id="MobiDB-lite"/>
    </source>
</evidence>
<dbReference type="EMBL" id="OZ022407">
    <property type="protein sequence ID" value="CAK9438605.1"/>
    <property type="molecule type" value="Genomic_DNA"/>
</dbReference>
<feature type="compositionally biased region" description="Basic and acidic residues" evidence="3">
    <location>
        <begin position="10"/>
        <end position="20"/>
    </location>
</feature>
<name>A0ABP0ZKE1_9ASCO</name>
<dbReference type="Pfam" id="PF00134">
    <property type="entry name" value="Cyclin_N"/>
    <property type="match status" value="1"/>
</dbReference>
<feature type="region of interest" description="Disordered" evidence="3">
    <location>
        <begin position="283"/>
        <end position="343"/>
    </location>
</feature>
<accession>A0ABP0ZKE1</accession>
<protein>
    <recommendedName>
        <fullName evidence="4">Cyclin-like domain-containing protein</fullName>
    </recommendedName>
</protein>